<dbReference type="EMBL" id="BK032616">
    <property type="protein sequence ID" value="DAF51512.1"/>
    <property type="molecule type" value="Genomic_DNA"/>
</dbReference>
<reference evidence="1" key="1">
    <citation type="journal article" date="2021" name="Proc. Natl. Acad. Sci. U.S.A.">
        <title>A Catalog of Tens of Thousands of Viruses from Human Metagenomes Reveals Hidden Associations with Chronic Diseases.</title>
        <authorList>
            <person name="Tisza M.J."/>
            <person name="Buck C.B."/>
        </authorList>
    </citation>
    <scope>NUCLEOTIDE SEQUENCE</scope>
    <source>
        <strain evidence="1">CtrCN24</strain>
    </source>
</reference>
<name>A0A8S5SKS2_9CAUD</name>
<proteinExistence type="predicted"/>
<protein>
    <submittedName>
        <fullName evidence="1">Uncharacterized protein</fullName>
    </submittedName>
</protein>
<sequence>MAKNHGILISSHLMAWDNDALTMCGVYADGDLDNGQLVTLDGIRKNATTGAVQGYDYAVKPATAGADNVWLVESPELGYTLETQTHDDPRYFYNEAGKPMSLRAVMGGVDCFEITKELFAAGTLPAVGDIGKYVAPAADGKYAAPAAVAPESGAYFRIEGLTTIKCGFEEVPAVLLRCMANYH</sequence>
<accession>A0A8S5SKS2</accession>
<organism evidence="1">
    <name type="scientific">Siphoviridae sp. ctrCN24</name>
    <dbReference type="NCBI Taxonomy" id="2827953"/>
    <lineage>
        <taxon>Viruses</taxon>
        <taxon>Duplodnaviria</taxon>
        <taxon>Heunggongvirae</taxon>
        <taxon>Uroviricota</taxon>
        <taxon>Caudoviricetes</taxon>
    </lineage>
</organism>
<evidence type="ECO:0000313" key="1">
    <source>
        <dbReference type="EMBL" id="DAF51512.1"/>
    </source>
</evidence>